<reference evidence="8" key="1">
    <citation type="submission" date="2019-12" db="UniProtKB">
        <authorList>
            <consortium name="WormBaseParasite"/>
        </authorList>
    </citation>
    <scope>IDENTIFICATION</scope>
</reference>
<organism evidence="7 8">
    <name type="scientific">Trichuris muris</name>
    <name type="common">Mouse whipworm</name>
    <dbReference type="NCBI Taxonomy" id="70415"/>
    <lineage>
        <taxon>Eukaryota</taxon>
        <taxon>Metazoa</taxon>
        <taxon>Ecdysozoa</taxon>
        <taxon>Nematoda</taxon>
        <taxon>Enoplea</taxon>
        <taxon>Dorylaimia</taxon>
        <taxon>Trichinellida</taxon>
        <taxon>Trichuridae</taxon>
        <taxon>Trichuris</taxon>
    </lineage>
</organism>
<evidence type="ECO:0000256" key="4">
    <source>
        <dbReference type="PIRSR" id="PIRSR637359-2"/>
    </source>
</evidence>
<evidence type="ECO:0000256" key="5">
    <source>
        <dbReference type="PIRSR" id="PIRSR637359-3"/>
    </source>
</evidence>
<evidence type="ECO:0000313" key="8">
    <source>
        <dbReference type="WBParaSite" id="TMUE_1000003871.1"/>
    </source>
</evidence>
<feature type="binding site" evidence="4">
    <location>
        <begin position="56"/>
        <end position="60"/>
    </location>
    <ligand>
        <name>3'-phosphoadenylyl sulfate</name>
        <dbReference type="ChEBI" id="CHEBI:58339"/>
    </ligand>
</feature>
<evidence type="ECO:0000256" key="3">
    <source>
        <dbReference type="PIRSR" id="PIRSR637359-1"/>
    </source>
</evidence>
<evidence type="ECO:0000313" key="7">
    <source>
        <dbReference type="Proteomes" id="UP000046395"/>
    </source>
</evidence>
<keyword evidence="1" id="KW-0808">Transferase</keyword>
<feature type="binding site" evidence="4">
    <location>
        <position position="140"/>
    </location>
    <ligand>
        <name>3'-phosphoadenylyl sulfate</name>
        <dbReference type="ChEBI" id="CHEBI:58339"/>
    </ligand>
</feature>
<dbReference type="SUPFAM" id="SSF52540">
    <property type="entry name" value="P-loop containing nucleoside triphosphate hydrolases"/>
    <property type="match status" value="1"/>
</dbReference>
<dbReference type="Proteomes" id="UP000046395">
    <property type="component" value="Unassembled WGS sequence"/>
</dbReference>
<feature type="disulfide bond" evidence="5">
    <location>
        <begin position="250"/>
        <end position="260"/>
    </location>
</feature>
<dbReference type="Pfam" id="PF00685">
    <property type="entry name" value="Sulfotransfer_1"/>
    <property type="match status" value="1"/>
</dbReference>
<dbReference type="Gene3D" id="3.40.50.300">
    <property type="entry name" value="P-loop containing nucleotide triphosphate hydrolases"/>
    <property type="match status" value="1"/>
</dbReference>
<evidence type="ECO:0000256" key="2">
    <source>
        <dbReference type="ARBA" id="ARBA00023180"/>
    </source>
</evidence>
<protein>
    <submittedName>
        <fullName evidence="8">Sulfotransfer_1 domain-containing protein</fullName>
    </submittedName>
</protein>
<dbReference type="InterPro" id="IPR000863">
    <property type="entry name" value="Sulfotransferase_dom"/>
</dbReference>
<keyword evidence="2" id="KW-0325">Glycoprotein</keyword>
<dbReference type="PANTHER" id="PTHR10605:SF65">
    <property type="entry name" value="GH20068P"/>
    <property type="match status" value="1"/>
</dbReference>
<keyword evidence="5" id="KW-1015">Disulfide bond</keyword>
<name>A0A5S6Q973_TRIMR</name>
<keyword evidence="7" id="KW-1185">Reference proteome</keyword>
<feature type="domain" description="Sulfotransferase" evidence="6">
    <location>
        <begin position="48"/>
        <end position="255"/>
    </location>
</feature>
<dbReference type="PANTHER" id="PTHR10605">
    <property type="entry name" value="HEPARAN SULFATE SULFOTRANSFERASE"/>
    <property type="match status" value="1"/>
</dbReference>
<dbReference type="STRING" id="70415.A0A5S6Q973"/>
<feature type="active site" description="For sulfotransferase activity" evidence="3">
    <location>
        <position position="56"/>
    </location>
</feature>
<dbReference type="InterPro" id="IPR037359">
    <property type="entry name" value="NST/OST"/>
</dbReference>
<feature type="binding site" evidence="4">
    <location>
        <begin position="265"/>
        <end position="269"/>
    </location>
    <ligand>
        <name>3'-phosphoadenylyl sulfate</name>
        <dbReference type="ChEBI" id="CHEBI:58339"/>
    </ligand>
</feature>
<proteinExistence type="predicted"/>
<dbReference type="AlphaFoldDB" id="A0A5S6Q973"/>
<dbReference type="InterPro" id="IPR027417">
    <property type="entry name" value="P-loop_NTPase"/>
</dbReference>
<feature type="binding site" evidence="4">
    <location>
        <position position="249"/>
    </location>
    <ligand>
        <name>3'-phosphoadenylyl sulfate</name>
        <dbReference type="ChEBI" id="CHEBI:58339"/>
    </ligand>
</feature>
<evidence type="ECO:0000259" key="6">
    <source>
        <dbReference type="Pfam" id="PF00685"/>
    </source>
</evidence>
<accession>A0A5S6Q973</accession>
<evidence type="ECO:0000256" key="1">
    <source>
        <dbReference type="ARBA" id="ARBA00022679"/>
    </source>
</evidence>
<dbReference type="WBParaSite" id="TMUE_1000003871.1">
    <property type="protein sequence ID" value="TMUE_1000003871.1"/>
    <property type="gene ID" value="WBGene00290121"/>
</dbReference>
<sequence length="301" mass="34392">MHFASFRVYLTNRLLFCVSALATVVYLLSGRLTLTLNGGELSKRPLPSCLIIGARKGGTRAMLQFLSLHPKIRIVPQEVHYFDDNATYNKGVEWYRSQMPLADQPDIMVVEKTPAYFVSSVAPERVRLLDPTMKLILVVRDPVIRTVSDYTQVMHSKLSKGKPVAGFERSVFDSAGMVRACYKPILNSLYVVHLKRWLAYFPPNQVHIADGDRLISQPIIELQAAERFLQLEPKISADQLYFNRTKGFYCYRHPSQGNICLGSTKGRLHVKISPLARARLKSFFHKYNQLFYACANRTFSW</sequence>
<feature type="binding site" evidence="4">
    <location>
        <position position="148"/>
    </location>
    <ligand>
        <name>3'-phosphoadenylyl sulfate</name>
        <dbReference type="ChEBI" id="CHEBI:58339"/>
    </ligand>
</feature>
<dbReference type="GO" id="GO:0008467">
    <property type="term" value="F:[heparan sulfate]-glucosamine 3-sulfotransferase activity"/>
    <property type="evidence" value="ECO:0007669"/>
    <property type="project" value="TreeGrafter"/>
</dbReference>